<comment type="caution">
    <text evidence="1">The sequence shown here is derived from an EMBL/GenBank/DDBJ whole genome shotgun (WGS) entry which is preliminary data.</text>
</comment>
<evidence type="ECO:0000313" key="2">
    <source>
        <dbReference type="Proteomes" id="UP000193467"/>
    </source>
</evidence>
<dbReference type="GO" id="GO:0005829">
    <property type="term" value="C:cytosol"/>
    <property type="evidence" value="ECO:0007669"/>
    <property type="project" value="TreeGrafter"/>
</dbReference>
<dbReference type="SUPFAM" id="SSF102405">
    <property type="entry name" value="MCP/YpsA-like"/>
    <property type="match status" value="1"/>
</dbReference>
<dbReference type="Pfam" id="PF03641">
    <property type="entry name" value="Lysine_decarbox"/>
    <property type="match status" value="1"/>
</dbReference>
<evidence type="ECO:0000313" key="1">
    <source>
        <dbReference type="EMBL" id="ORY90122.1"/>
    </source>
</evidence>
<dbReference type="AlphaFoldDB" id="A0A1Y2G0F3"/>
<dbReference type="InterPro" id="IPR031100">
    <property type="entry name" value="LOG_fam"/>
</dbReference>
<dbReference type="NCBIfam" id="TIGR00730">
    <property type="entry name" value="Rossman fold protein, TIGR00730 family"/>
    <property type="match status" value="1"/>
</dbReference>
<dbReference type="Gene3D" id="3.40.50.450">
    <property type="match status" value="1"/>
</dbReference>
<dbReference type="EMBL" id="MCGR01000004">
    <property type="protein sequence ID" value="ORY90122.1"/>
    <property type="molecule type" value="Genomic_DNA"/>
</dbReference>
<keyword evidence="2" id="KW-1185">Reference proteome</keyword>
<sequence>MASSTTAVNVFCGSGSGNDPAFIKAAEQMGRALARAGRELVYGGGQSGLMGAVAASTLAAGGKVHGVIPTAFLPSNYKDRILASGEKETTTVSMHDRKAIMSRESCAFVGLPGGFGTLEECAEMTTWTQLGIHRKPVVLLNVRGFYAPLRAFINGAISSGFIAEQNRSFMLFVDEDSEDPSFDWGEAALAAINKWEADGAGGGKSLPLEWPAEKREQLQ</sequence>
<dbReference type="STRING" id="106004.A0A1Y2G0F3"/>
<dbReference type="InParanoid" id="A0A1Y2G0F3"/>
<name>A0A1Y2G0F3_9BASI</name>
<protein>
    <recommendedName>
        <fullName evidence="3">Cytokinin riboside 5'-monophosphate phosphoribohydrolase</fullName>
    </recommendedName>
</protein>
<dbReference type="InterPro" id="IPR005269">
    <property type="entry name" value="LOG"/>
</dbReference>
<evidence type="ECO:0008006" key="3">
    <source>
        <dbReference type="Google" id="ProtNLM"/>
    </source>
</evidence>
<dbReference type="OrthoDB" id="414463at2759"/>
<proteinExistence type="predicted"/>
<dbReference type="Proteomes" id="UP000193467">
    <property type="component" value="Unassembled WGS sequence"/>
</dbReference>
<organism evidence="1 2">
    <name type="scientific">Leucosporidium creatinivorum</name>
    <dbReference type="NCBI Taxonomy" id="106004"/>
    <lineage>
        <taxon>Eukaryota</taxon>
        <taxon>Fungi</taxon>
        <taxon>Dikarya</taxon>
        <taxon>Basidiomycota</taxon>
        <taxon>Pucciniomycotina</taxon>
        <taxon>Microbotryomycetes</taxon>
        <taxon>Leucosporidiales</taxon>
        <taxon>Leucosporidium</taxon>
    </lineage>
</organism>
<accession>A0A1Y2G0F3</accession>
<dbReference type="PANTHER" id="PTHR31223:SF70">
    <property type="entry name" value="LOG FAMILY PROTEIN YJL055W"/>
    <property type="match status" value="1"/>
</dbReference>
<dbReference type="GO" id="GO:0009691">
    <property type="term" value="P:cytokinin biosynthetic process"/>
    <property type="evidence" value="ECO:0007669"/>
    <property type="project" value="InterPro"/>
</dbReference>
<gene>
    <name evidence="1" type="ORF">BCR35DRAFT_299665</name>
</gene>
<dbReference type="PANTHER" id="PTHR31223">
    <property type="entry name" value="LOG FAMILY PROTEIN YJL055W"/>
    <property type="match status" value="1"/>
</dbReference>
<dbReference type="GO" id="GO:0016799">
    <property type="term" value="F:hydrolase activity, hydrolyzing N-glycosyl compounds"/>
    <property type="evidence" value="ECO:0007669"/>
    <property type="project" value="TreeGrafter"/>
</dbReference>
<reference evidence="1 2" key="1">
    <citation type="submission" date="2016-07" db="EMBL/GenBank/DDBJ databases">
        <title>Pervasive Adenine N6-methylation of Active Genes in Fungi.</title>
        <authorList>
            <consortium name="DOE Joint Genome Institute"/>
            <person name="Mondo S.J."/>
            <person name="Dannebaum R.O."/>
            <person name="Kuo R.C."/>
            <person name="Labutti K."/>
            <person name="Haridas S."/>
            <person name="Kuo A."/>
            <person name="Salamov A."/>
            <person name="Ahrendt S.R."/>
            <person name="Lipzen A."/>
            <person name="Sullivan W."/>
            <person name="Andreopoulos W.B."/>
            <person name="Clum A."/>
            <person name="Lindquist E."/>
            <person name="Daum C."/>
            <person name="Ramamoorthy G.K."/>
            <person name="Gryganskyi A."/>
            <person name="Culley D."/>
            <person name="Magnuson J.K."/>
            <person name="James T.Y."/>
            <person name="O'Malley M.A."/>
            <person name="Stajich J.E."/>
            <person name="Spatafora J.W."/>
            <person name="Visel A."/>
            <person name="Grigoriev I.V."/>
        </authorList>
    </citation>
    <scope>NUCLEOTIDE SEQUENCE [LARGE SCALE GENOMIC DNA]</scope>
    <source>
        <strain evidence="1 2">62-1032</strain>
    </source>
</reference>